<feature type="non-terminal residue" evidence="10">
    <location>
        <position position="1"/>
    </location>
</feature>
<evidence type="ECO:0000256" key="2">
    <source>
        <dbReference type="ARBA" id="ARBA00007470"/>
    </source>
</evidence>
<evidence type="ECO:0000313" key="10">
    <source>
        <dbReference type="EMBL" id="KAF3566135.1"/>
    </source>
</evidence>
<evidence type="ECO:0000313" key="11">
    <source>
        <dbReference type="Proteomes" id="UP000266723"/>
    </source>
</evidence>
<dbReference type="Gene3D" id="3.30.70.1220">
    <property type="entry name" value="TFB5-like"/>
    <property type="match status" value="1"/>
</dbReference>
<comment type="subcellular location">
    <subcellularLocation>
        <location evidence="1 8">Nucleus</location>
    </subcellularLocation>
</comment>
<dbReference type="Proteomes" id="UP000266723">
    <property type="component" value="Unassembled WGS sequence"/>
</dbReference>
<evidence type="ECO:0000256" key="9">
    <source>
        <dbReference type="SAM" id="SignalP"/>
    </source>
</evidence>
<evidence type="ECO:0000256" key="7">
    <source>
        <dbReference type="ARBA" id="ARBA00023242"/>
    </source>
</evidence>
<gene>
    <name evidence="10" type="ORF">DY000_02015309</name>
</gene>
<dbReference type="SMART" id="SM01395">
    <property type="entry name" value="Tbf5"/>
    <property type="match status" value="1"/>
</dbReference>
<keyword evidence="5 8" id="KW-0804">Transcription</keyword>
<dbReference type="InterPro" id="IPR009400">
    <property type="entry name" value="TFIIH_TTDA/Tfb5"/>
</dbReference>
<protein>
    <recommendedName>
        <fullName evidence="8">General transcription and DNA repair factor IIH subunit TFB5</fullName>
    </recommendedName>
</protein>
<comment type="caution">
    <text evidence="10">The sequence shown here is derived from an EMBL/GenBank/DDBJ whole genome shotgun (WGS) entry which is preliminary data.</text>
</comment>
<keyword evidence="3 8" id="KW-0227">DNA damage</keyword>
<evidence type="ECO:0000256" key="1">
    <source>
        <dbReference type="ARBA" id="ARBA00004123"/>
    </source>
</evidence>
<name>A0ABQ7D3S5_BRACR</name>
<comment type="subunit">
    <text evidence="8">Component of the 7-subunit TFIIH core complex.</text>
</comment>
<keyword evidence="4 8" id="KW-0805">Transcription regulation</keyword>
<dbReference type="InterPro" id="IPR035935">
    <property type="entry name" value="TFB5-like_sf"/>
</dbReference>
<keyword evidence="11" id="KW-1185">Reference proteome</keyword>
<feature type="signal peptide" evidence="9">
    <location>
        <begin position="1"/>
        <end position="26"/>
    </location>
</feature>
<dbReference type="EMBL" id="QGKV02000759">
    <property type="protein sequence ID" value="KAF3566135.1"/>
    <property type="molecule type" value="Genomic_DNA"/>
</dbReference>
<comment type="similarity">
    <text evidence="2 8">Belongs to the TFB5 family.</text>
</comment>
<organism evidence="10 11">
    <name type="scientific">Brassica cretica</name>
    <name type="common">Mustard</name>
    <dbReference type="NCBI Taxonomy" id="69181"/>
    <lineage>
        <taxon>Eukaryota</taxon>
        <taxon>Viridiplantae</taxon>
        <taxon>Streptophyta</taxon>
        <taxon>Embryophyta</taxon>
        <taxon>Tracheophyta</taxon>
        <taxon>Spermatophyta</taxon>
        <taxon>Magnoliopsida</taxon>
        <taxon>eudicotyledons</taxon>
        <taxon>Gunneridae</taxon>
        <taxon>Pentapetalae</taxon>
        <taxon>rosids</taxon>
        <taxon>malvids</taxon>
        <taxon>Brassicales</taxon>
        <taxon>Brassicaceae</taxon>
        <taxon>Brassiceae</taxon>
        <taxon>Brassica</taxon>
    </lineage>
</organism>
<dbReference type="Pfam" id="PF06331">
    <property type="entry name" value="Tfb5"/>
    <property type="match status" value="1"/>
</dbReference>
<evidence type="ECO:0000256" key="3">
    <source>
        <dbReference type="ARBA" id="ARBA00022763"/>
    </source>
</evidence>
<feature type="chain" id="PRO_5046145894" description="General transcription and DNA repair factor IIH subunit TFB5" evidence="9">
    <location>
        <begin position="27"/>
        <end position="111"/>
    </location>
</feature>
<evidence type="ECO:0000256" key="6">
    <source>
        <dbReference type="ARBA" id="ARBA00023204"/>
    </source>
</evidence>
<evidence type="ECO:0000256" key="8">
    <source>
        <dbReference type="RuleBase" id="RU368032"/>
    </source>
</evidence>
<reference evidence="10 11" key="1">
    <citation type="journal article" date="2020" name="BMC Genomics">
        <title>Intraspecific diversification of the crop wild relative Brassica cretica Lam. using demographic model selection.</title>
        <authorList>
            <person name="Kioukis A."/>
            <person name="Michalopoulou V.A."/>
            <person name="Briers L."/>
            <person name="Pirintsos S."/>
            <person name="Studholme D.J."/>
            <person name="Pavlidis P."/>
            <person name="Sarris P.F."/>
        </authorList>
    </citation>
    <scope>NUCLEOTIDE SEQUENCE [LARGE SCALE GENOMIC DNA]</scope>
    <source>
        <strain evidence="11">cv. PFS-1207/04</strain>
    </source>
</reference>
<dbReference type="PANTHER" id="PTHR28580">
    <property type="entry name" value="GENERAL TRANSCRIPTION FACTOR IIH SUBUNIT 5"/>
    <property type="match status" value="1"/>
</dbReference>
<comment type="function">
    <text evidence="8">In NER, TFIIH acts by opening DNA around the lesion to allow the excision of the damaged oligonucleotide and its replacement by a new DNA fragment. In transcription, TFIIH has an essential role in transcription initiation. When the pre-initiation complex (PIC) has been established, TFIIH is required for promoter opening and promoter escape.</text>
</comment>
<evidence type="ECO:0000256" key="4">
    <source>
        <dbReference type="ARBA" id="ARBA00023015"/>
    </source>
</evidence>
<sequence length="111" mass="12741">NLHFLVHSLPLLLESHLLSLVLVVKSLFFCCCSDVPIAQFITHLDRAGPKILEKFITEILKLDTSCMFVKPQSEEMIRCEIFKFRNQISFAKPTSSPFLACLLDVYIVRLK</sequence>
<proteinExistence type="inferred from homology"/>
<keyword evidence="9" id="KW-0732">Signal</keyword>
<dbReference type="SUPFAM" id="SSF142897">
    <property type="entry name" value="TFB5-like"/>
    <property type="match status" value="1"/>
</dbReference>
<evidence type="ECO:0000256" key="5">
    <source>
        <dbReference type="ARBA" id="ARBA00023163"/>
    </source>
</evidence>
<keyword evidence="6 8" id="KW-0234">DNA repair</keyword>
<dbReference type="PANTHER" id="PTHR28580:SF1">
    <property type="entry name" value="GENERAL TRANSCRIPTION FACTOR IIH SUBUNIT 5"/>
    <property type="match status" value="1"/>
</dbReference>
<accession>A0ABQ7D3S5</accession>
<keyword evidence="7 8" id="KW-0539">Nucleus</keyword>